<keyword evidence="3 6" id="KW-1133">Transmembrane helix</keyword>
<proteinExistence type="predicted"/>
<accession>A0ABV6VP88</accession>
<dbReference type="EMBL" id="JBHFAB010000002">
    <property type="protein sequence ID" value="MFC1415557.1"/>
    <property type="molecule type" value="Genomic_DNA"/>
</dbReference>
<dbReference type="PANTHER" id="PTHR42718">
    <property type="entry name" value="MAJOR FACILITATOR SUPERFAMILY MULTIDRUG TRANSPORTER MFSC"/>
    <property type="match status" value="1"/>
</dbReference>
<evidence type="ECO:0000256" key="5">
    <source>
        <dbReference type="ARBA" id="ARBA00023251"/>
    </source>
</evidence>
<dbReference type="PANTHER" id="PTHR42718:SF39">
    <property type="entry name" value="ACTINORHODIN TRANSPORTER-RELATED"/>
    <property type="match status" value="1"/>
</dbReference>
<feature type="transmembrane region" description="Helical" evidence="6">
    <location>
        <begin position="84"/>
        <end position="105"/>
    </location>
</feature>
<dbReference type="SUPFAM" id="SSF103473">
    <property type="entry name" value="MFS general substrate transporter"/>
    <property type="match status" value="1"/>
</dbReference>
<dbReference type="Gene3D" id="1.20.1250.20">
    <property type="entry name" value="MFS general substrate transporter like domains"/>
    <property type="match status" value="1"/>
</dbReference>
<evidence type="ECO:0000256" key="2">
    <source>
        <dbReference type="ARBA" id="ARBA00022692"/>
    </source>
</evidence>
<organism evidence="7 8">
    <name type="scientific">Streptacidiphilus cavernicola</name>
    <dbReference type="NCBI Taxonomy" id="3342716"/>
    <lineage>
        <taxon>Bacteria</taxon>
        <taxon>Bacillati</taxon>
        <taxon>Actinomycetota</taxon>
        <taxon>Actinomycetes</taxon>
        <taxon>Kitasatosporales</taxon>
        <taxon>Streptomycetaceae</taxon>
        <taxon>Streptacidiphilus</taxon>
    </lineage>
</organism>
<feature type="transmembrane region" description="Helical" evidence="6">
    <location>
        <begin position="30"/>
        <end position="51"/>
    </location>
</feature>
<evidence type="ECO:0000256" key="4">
    <source>
        <dbReference type="ARBA" id="ARBA00023136"/>
    </source>
</evidence>
<evidence type="ECO:0000313" key="7">
    <source>
        <dbReference type="EMBL" id="MFC1415557.1"/>
    </source>
</evidence>
<keyword evidence="8" id="KW-1185">Reference proteome</keyword>
<dbReference type="Pfam" id="PF07690">
    <property type="entry name" value="MFS_1"/>
    <property type="match status" value="1"/>
</dbReference>
<dbReference type="InterPro" id="IPR011701">
    <property type="entry name" value="MFS"/>
</dbReference>
<feature type="transmembrane region" description="Helical" evidence="6">
    <location>
        <begin position="58"/>
        <end position="78"/>
    </location>
</feature>
<sequence length="168" mass="17263">MFFSVMNGLMLVVVLQLQLGLHEDVLNAGLSLLPWSCGLAVSSWLAGAVLVPWFGPRVMFAGLGLLLVGALGAVAVYSTASPTAYPWALLPALAVCGLGLGLYTVPFFSTALGRVGAQATGSAAGLLNAVQQLGGTLGVAVLGTVFLRAPRPWPGPGTRSGWPSAWCW</sequence>
<evidence type="ECO:0000313" key="8">
    <source>
        <dbReference type="Proteomes" id="UP001592531"/>
    </source>
</evidence>
<evidence type="ECO:0000256" key="3">
    <source>
        <dbReference type="ARBA" id="ARBA00022989"/>
    </source>
</evidence>
<keyword evidence="4 6" id="KW-0472">Membrane</keyword>
<evidence type="ECO:0000256" key="1">
    <source>
        <dbReference type="ARBA" id="ARBA00004141"/>
    </source>
</evidence>
<comment type="subcellular location">
    <subcellularLocation>
        <location evidence="1">Membrane</location>
        <topology evidence="1">Multi-pass membrane protein</topology>
    </subcellularLocation>
</comment>
<keyword evidence="5" id="KW-0046">Antibiotic resistance</keyword>
<name>A0ABV6VP88_9ACTN</name>
<reference evidence="7 8" key="1">
    <citation type="submission" date="2024-09" db="EMBL/GenBank/DDBJ databases">
        <authorList>
            <person name="Lee S.D."/>
        </authorList>
    </citation>
    <scope>NUCLEOTIDE SEQUENCE [LARGE SCALE GENOMIC DNA]</scope>
    <source>
        <strain evidence="7 8">N8-3</strain>
    </source>
</reference>
<gene>
    <name evidence="7" type="ORF">ACEZDE_02705</name>
</gene>
<dbReference type="Proteomes" id="UP001592531">
    <property type="component" value="Unassembled WGS sequence"/>
</dbReference>
<protein>
    <submittedName>
        <fullName evidence="7">MFS transporter</fullName>
    </submittedName>
</protein>
<dbReference type="RefSeq" id="WP_380532321.1">
    <property type="nucleotide sequence ID" value="NZ_JBHFAB010000002.1"/>
</dbReference>
<comment type="caution">
    <text evidence="7">The sequence shown here is derived from an EMBL/GenBank/DDBJ whole genome shotgun (WGS) entry which is preliminary data.</text>
</comment>
<evidence type="ECO:0000256" key="6">
    <source>
        <dbReference type="SAM" id="Phobius"/>
    </source>
</evidence>
<keyword evidence="2 6" id="KW-0812">Transmembrane</keyword>
<dbReference type="InterPro" id="IPR036259">
    <property type="entry name" value="MFS_trans_sf"/>
</dbReference>